<dbReference type="PANTHER" id="PTHR37310:SF1">
    <property type="entry name" value="CYTOPLASMIC PROTEIN"/>
    <property type="match status" value="1"/>
</dbReference>
<gene>
    <name evidence="1" type="ORF">KSF_033160</name>
</gene>
<accession>A0A8J3IIW1</accession>
<dbReference type="RefSeq" id="WP_220204060.1">
    <property type="nucleotide sequence ID" value="NZ_BNJK01000001.1"/>
</dbReference>
<dbReference type="Gene3D" id="1.20.1270.360">
    <property type="match status" value="1"/>
</dbReference>
<proteinExistence type="predicted"/>
<dbReference type="EMBL" id="BNJK01000001">
    <property type="protein sequence ID" value="GHO93268.1"/>
    <property type="molecule type" value="Genomic_DNA"/>
</dbReference>
<keyword evidence="2" id="KW-1185">Reference proteome</keyword>
<evidence type="ECO:0000313" key="1">
    <source>
        <dbReference type="EMBL" id="GHO93268.1"/>
    </source>
</evidence>
<dbReference type="Proteomes" id="UP000597444">
    <property type="component" value="Unassembled WGS sequence"/>
</dbReference>
<comment type="caution">
    <text evidence="1">The sequence shown here is derived from an EMBL/GenBank/DDBJ whole genome shotgun (WGS) entry which is preliminary data.</text>
</comment>
<protein>
    <submittedName>
        <fullName evidence="1">Ferredoxin</fullName>
    </submittedName>
</protein>
<dbReference type="Pfam" id="PF03860">
    <property type="entry name" value="Csp"/>
    <property type="match status" value="1"/>
</dbReference>
<dbReference type="AlphaFoldDB" id="A0A8J3IIW1"/>
<name>A0A8J3IIW1_9CHLR</name>
<reference evidence="1" key="1">
    <citation type="submission" date="2020-10" db="EMBL/GenBank/DDBJ databases">
        <title>Taxonomic study of unclassified bacteria belonging to the class Ktedonobacteria.</title>
        <authorList>
            <person name="Yabe S."/>
            <person name="Wang C.M."/>
            <person name="Zheng Y."/>
            <person name="Sakai Y."/>
            <person name="Cavaletti L."/>
            <person name="Monciardini P."/>
            <person name="Donadio S."/>
        </authorList>
    </citation>
    <scope>NUCLEOTIDE SEQUENCE</scope>
    <source>
        <strain evidence="1">ID150040</strain>
    </source>
</reference>
<dbReference type="CDD" id="cd08026">
    <property type="entry name" value="DUF326"/>
    <property type="match status" value="1"/>
</dbReference>
<dbReference type="PANTHER" id="PTHR37310">
    <property type="entry name" value="CYTOPLASMIC PROTEIN-RELATED"/>
    <property type="match status" value="1"/>
</dbReference>
<dbReference type="InterPro" id="IPR044543">
    <property type="entry name" value="YHJQ-like"/>
</dbReference>
<dbReference type="InterPro" id="IPR005560">
    <property type="entry name" value="Csp_YhjQ"/>
</dbReference>
<sequence length="116" mass="12665">MTQNAGNQALAGQMQDCINDCLNCHNVCFDMATQALQKDANNVNYINTLQDCAEICLTSAHFMLRSSALYGYTCQACAKICTHCEEMCNQQGDTDCANACRACANSCQQMVKMLAI</sequence>
<evidence type="ECO:0000313" key="2">
    <source>
        <dbReference type="Proteomes" id="UP000597444"/>
    </source>
</evidence>
<organism evidence="1 2">
    <name type="scientific">Reticulibacter mediterranei</name>
    <dbReference type="NCBI Taxonomy" id="2778369"/>
    <lineage>
        <taxon>Bacteria</taxon>
        <taxon>Bacillati</taxon>
        <taxon>Chloroflexota</taxon>
        <taxon>Ktedonobacteria</taxon>
        <taxon>Ktedonobacterales</taxon>
        <taxon>Reticulibacteraceae</taxon>
        <taxon>Reticulibacter</taxon>
    </lineage>
</organism>